<dbReference type="Proteomes" id="UP000811545">
    <property type="component" value="Unassembled WGS sequence"/>
</dbReference>
<gene>
    <name evidence="1" type="ORF">DDT42_01892</name>
</gene>
<evidence type="ECO:0000313" key="1">
    <source>
        <dbReference type="EMBL" id="MBT9146013.1"/>
    </source>
</evidence>
<proteinExistence type="predicted"/>
<accession>A0A9E2BI73</accession>
<comment type="caution">
    <text evidence="1">The sequence shown here is derived from an EMBL/GenBank/DDBJ whole genome shotgun (WGS) entry which is preliminary data.</text>
</comment>
<evidence type="ECO:0000313" key="2">
    <source>
        <dbReference type="Proteomes" id="UP000811545"/>
    </source>
</evidence>
<protein>
    <submittedName>
        <fullName evidence="1">Uncharacterized protein</fullName>
    </submittedName>
</protein>
<name>A0A9E2BI73_PSYF1</name>
<dbReference type="AlphaFoldDB" id="A0A9E2BI73"/>
<dbReference type="EMBL" id="QLTW01000268">
    <property type="protein sequence ID" value="MBT9146013.1"/>
    <property type="molecule type" value="Genomic_DNA"/>
</dbReference>
<sequence length="277" mass="31121">MKSIDNVFQKEFRAMMEARRGRFGDSVSYINLPLPTETASGGLSVVKVKGVVEPFFDRLNGLEVCLTGRMALKKRQALSDGTFRLDADGGFVYHHIAVKQDCVAVVSPVSIGLKRYTLKDGVKTEHIVSDDFKYVDFLDIPSGRQYIYILPKKNVFRLSMCALIVTPNKHRVFYKGLKVALQSGTYVYLYVIPYKYRETSGGRMVCLKASCDMDQEILEVIKGWEQHGLLFNTKLSEVEVSENTVTNLSISCFDGSCLEQDYVQCTVSLAAETEVDE</sequence>
<organism evidence="1 2">
    <name type="scientific">Psychracetigena formicireducens</name>
    <dbReference type="NCBI Taxonomy" id="2986056"/>
    <lineage>
        <taxon>Bacteria</taxon>
        <taxon>Bacillati</taxon>
        <taxon>Candidatus Lithacetigenota</taxon>
        <taxon>Candidatus Psychracetigena</taxon>
    </lineage>
</organism>
<reference evidence="1 2" key="1">
    <citation type="journal article" date="2021" name="bioRxiv">
        <title>Unique metabolic strategies in Hadean analogues reveal hints for primordial physiology.</title>
        <authorList>
            <person name="Nobu M.K."/>
            <person name="Nakai R."/>
            <person name="Tamazawa S."/>
            <person name="Mori H."/>
            <person name="Toyoda A."/>
            <person name="Ijiri A."/>
            <person name="Suzuki S."/>
            <person name="Kurokawa K."/>
            <person name="Kamagata Y."/>
            <person name="Tamaki H."/>
        </authorList>
    </citation>
    <scope>NUCLEOTIDE SEQUENCE [LARGE SCALE GENOMIC DNA]</scope>
    <source>
        <strain evidence="1">BS525</strain>
    </source>
</reference>